<organism evidence="1">
    <name type="scientific">Cucumis melo</name>
    <name type="common">Muskmelon</name>
    <dbReference type="NCBI Taxonomy" id="3656"/>
    <lineage>
        <taxon>Eukaryota</taxon>
        <taxon>Viridiplantae</taxon>
        <taxon>Streptophyta</taxon>
        <taxon>Embryophyta</taxon>
        <taxon>Tracheophyta</taxon>
        <taxon>Spermatophyta</taxon>
        <taxon>Magnoliopsida</taxon>
        <taxon>eudicotyledons</taxon>
        <taxon>Gunneridae</taxon>
        <taxon>Pentapetalae</taxon>
        <taxon>rosids</taxon>
        <taxon>fabids</taxon>
        <taxon>Cucurbitales</taxon>
        <taxon>Cucurbitaceae</taxon>
        <taxon>Benincaseae</taxon>
        <taxon>Cucumis</taxon>
    </lineage>
</organism>
<dbReference type="EnsemblPlants" id="MELO3C034406.2.1">
    <property type="protein sequence ID" value="MELO3C034406.2.1"/>
    <property type="gene ID" value="MELO3C034406.2"/>
</dbReference>
<dbReference type="AlphaFoldDB" id="A0A9I9EIZ1"/>
<name>A0A9I9EIZ1_CUCME</name>
<accession>A0A9I9EIZ1</accession>
<proteinExistence type="predicted"/>
<protein>
    <submittedName>
        <fullName evidence="1">Uncharacterized protein</fullName>
    </submittedName>
</protein>
<dbReference type="Gramene" id="MELO3C034406.2.1">
    <property type="protein sequence ID" value="MELO3C034406.2.1"/>
    <property type="gene ID" value="MELO3C034406.2"/>
</dbReference>
<evidence type="ECO:0000313" key="1">
    <source>
        <dbReference type="EnsemblPlants" id="MELO3C034406.2.1"/>
    </source>
</evidence>
<reference evidence="1" key="1">
    <citation type="submission" date="2023-03" db="UniProtKB">
        <authorList>
            <consortium name="EnsemblPlants"/>
        </authorList>
    </citation>
    <scope>IDENTIFICATION</scope>
</reference>
<sequence>MAIFPLVQLGTSISIVSMVPQFHLVLLQLHFDDGVGLQIVTQLLRHSELPRYGKLWFASIQNFGVILPVTCDNWLEHTRGLLSD</sequence>